<evidence type="ECO:0000313" key="2">
    <source>
        <dbReference type="EMBL" id="WIX83457.1"/>
    </source>
</evidence>
<dbReference type="Proteomes" id="UP001236014">
    <property type="component" value="Chromosome"/>
</dbReference>
<dbReference type="GO" id="GO:0016787">
    <property type="term" value="F:hydrolase activity"/>
    <property type="evidence" value="ECO:0007669"/>
    <property type="project" value="UniProtKB-KW"/>
</dbReference>
<dbReference type="InterPro" id="IPR029058">
    <property type="entry name" value="AB_hydrolase_fold"/>
</dbReference>
<dbReference type="RefSeq" id="WP_285974007.1">
    <property type="nucleotide sequence ID" value="NZ_CP127294.1"/>
</dbReference>
<feature type="domain" description="AB hydrolase-1" evidence="1">
    <location>
        <begin position="10"/>
        <end position="203"/>
    </location>
</feature>
<reference evidence="2 3" key="1">
    <citation type="submission" date="2023-06" db="EMBL/GenBank/DDBJ databases">
        <authorList>
            <person name="Oyuntsetseg B."/>
            <person name="Kim S.B."/>
        </authorList>
    </citation>
    <scope>NUCLEOTIDE SEQUENCE [LARGE SCALE GENOMIC DNA]</scope>
    <source>
        <strain evidence="2 3">2-15</strain>
    </source>
</reference>
<dbReference type="Pfam" id="PF12697">
    <property type="entry name" value="Abhydrolase_6"/>
    <property type="match status" value="1"/>
</dbReference>
<protein>
    <submittedName>
        <fullName evidence="2">Alpha/beta hydrolase</fullName>
    </submittedName>
</protein>
<dbReference type="PANTHER" id="PTHR37017">
    <property type="entry name" value="AB HYDROLASE-1 DOMAIN-CONTAINING PROTEIN-RELATED"/>
    <property type="match status" value="1"/>
</dbReference>
<dbReference type="InterPro" id="IPR000073">
    <property type="entry name" value="AB_hydrolase_1"/>
</dbReference>
<evidence type="ECO:0000313" key="3">
    <source>
        <dbReference type="Proteomes" id="UP001236014"/>
    </source>
</evidence>
<dbReference type="EMBL" id="CP127294">
    <property type="protein sequence ID" value="WIX83457.1"/>
    <property type="molecule type" value="Genomic_DNA"/>
</dbReference>
<evidence type="ECO:0000259" key="1">
    <source>
        <dbReference type="Pfam" id="PF12697"/>
    </source>
</evidence>
<dbReference type="KEGG" id="acab:QRX50_23220"/>
<organism evidence="2 3">
    <name type="scientific">Amycolatopsis carbonis</name>
    <dbReference type="NCBI Taxonomy" id="715471"/>
    <lineage>
        <taxon>Bacteria</taxon>
        <taxon>Bacillati</taxon>
        <taxon>Actinomycetota</taxon>
        <taxon>Actinomycetes</taxon>
        <taxon>Pseudonocardiales</taxon>
        <taxon>Pseudonocardiaceae</taxon>
        <taxon>Amycolatopsis</taxon>
    </lineage>
</organism>
<dbReference type="InterPro" id="IPR052897">
    <property type="entry name" value="Sec-Metab_Biosynth_Hydrolase"/>
</dbReference>
<proteinExistence type="predicted"/>
<sequence>MKRLVDELPDVDVHTVDLTSSGDDPATLGDMYEDAAQIAAAVAAIDGPVVVCAHSYGGIPVTQALSGASNVKRIVYLAAFMLDVGESMLSSVGGTPAAWWKINSTDGEKYVEALDPVEIFYGDVDPDLAQEAVSQLGYTSYSANVQKQTEVAWKTIPSTYVICEADNAFPPFAQDLFAQRAGRIHRMNTSHSPFLSQPAALAQFLRDELASADVR</sequence>
<dbReference type="Gene3D" id="3.40.50.1820">
    <property type="entry name" value="alpha/beta hydrolase"/>
    <property type="match status" value="1"/>
</dbReference>
<keyword evidence="2" id="KW-0378">Hydrolase</keyword>
<dbReference type="AlphaFoldDB" id="A0A9Y2N1Y0"/>
<dbReference type="PANTHER" id="PTHR37017:SF11">
    <property type="entry name" value="ESTERASE_LIPASE_THIOESTERASE DOMAIN-CONTAINING PROTEIN"/>
    <property type="match status" value="1"/>
</dbReference>
<accession>A0A9Y2N1Y0</accession>
<keyword evidence="3" id="KW-1185">Reference proteome</keyword>
<dbReference type="SUPFAM" id="SSF53474">
    <property type="entry name" value="alpha/beta-Hydrolases"/>
    <property type="match status" value="1"/>
</dbReference>
<name>A0A9Y2N1Y0_9PSEU</name>
<gene>
    <name evidence="2" type="ORF">QRX50_23220</name>
</gene>